<dbReference type="PANTHER" id="PTHR43539:SF78">
    <property type="entry name" value="FLAVIN-CONTAINING MONOOXYGENASE"/>
    <property type="match status" value="1"/>
</dbReference>
<dbReference type="OrthoDB" id="7279140at2"/>
<evidence type="ECO:0000259" key="3">
    <source>
        <dbReference type="Pfam" id="PF07992"/>
    </source>
</evidence>
<dbReference type="Pfam" id="PF07992">
    <property type="entry name" value="Pyr_redox_2"/>
    <property type="match status" value="1"/>
</dbReference>
<dbReference type="InterPro" id="IPR036188">
    <property type="entry name" value="FAD/NAD-bd_sf"/>
</dbReference>
<dbReference type="GO" id="GO:0050660">
    <property type="term" value="F:flavin adenine dinucleotide binding"/>
    <property type="evidence" value="ECO:0007669"/>
    <property type="project" value="TreeGrafter"/>
</dbReference>
<proteinExistence type="predicted"/>
<reference evidence="4" key="1">
    <citation type="submission" date="2019-10" db="EMBL/GenBank/DDBJ databases">
        <title>Nonomuraea sp. nov., isolated from Phyllanthus amarus.</title>
        <authorList>
            <person name="Klykleung N."/>
            <person name="Tanasupawat S."/>
        </authorList>
    </citation>
    <scope>NUCLEOTIDE SEQUENCE [LARGE SCALE GENOMIC DNA]</scope>
    <source>
        <strain evidence="4">3MP-10</strain>
    </source>
</reference>
<evidence type="ECO:0000256" key="1">
    <source>
        <dbReference type="ARBA" id="ARBA00023002"/>
    </source>
</evidence>
<dbReference type="AlphaFoldDB" id="A0A5N6A9K1"/>
<protein>
    <submittedName>
        <fullName evidence="4">Flavoprotein</fullName>
    </submittedName>
</protein>
<feature type="domain" description="FAD/NAD(P)-binding" evidence="3">
    <location>
        <begin position="12"/>
        <end position="334"/>
    </location>
</feature>
<gene>
    <name evidence="4" type="ORF">FH607_014780</name>
</gene>
<evidence type="ECO:0000313" key="5">
    <source>
        <dbReference type="Proteomes" id="UP000314251"/>
    </source>
</evidence>
<name>A0A5N6A9K1_9ACTN</name>
<dbReference type="GO" id="GO:0004497">
    <property type="term" value="F:monooxygenase activity"/>
    <property type="evidence" value="ECO:0007669"/>
    <property type="project" value="TreeGrafter"/>
</dbReference>
<evidence type="ECO:0000313" key="4">
    <source>
        <dbReference type="EMBL" id="KAB8164519.1"/>
    </source>
</evidence>
<dbReference type="SUPFAM" id="SSF51905">
    <property type="entry name" value="FAD/NAD(P)-binding domain"/>
    <property type="match status" value="2"/>
</dbReference>
<organism evidence="4 5">
    <name type="scientific">Streptomyces mimosae</name>
    <dbReference type="NCBI Taxonomy" id="2586635"/>
    <lineage>
        <taxon>Bacteria</taxon>
        <taxon>Bacillati</taxon>
        <taxon>Actinomycetota</taxon>
        <taxon>Actinomycetes</taxon>
        <taxon>Kitasatosporales</taxon>
        <taxon>Streptomycetaceae</taxon>
        <taxon>Streptomyces</taxon>
    </lineage>
</organism>
<keyword evidence="1" id="KW-0560">Oxidoreductase</keyword>
<dbReference type="PANTHER" id="PTHR43539">
    <property type="entry name" value="FLAVIN-BINDING MONOOXYGENASE-LIKE PROTEIN (AFU_ORTHOLOGUE AFUA_4G09220)"/>
    <property type="match status" value="1"/>
</dbReference>
<feature type="compositionally biased region" description="Gly residues" evidence="2">
    <location>
        <begin position="475"/>
        <end position="486"/>
    </location>
</feature>
<dbReference type="PRINTS" id="PR00368">
    <property type="entry name" value="FADPNR"/>
</dbReference>
<accession>A0A5N6A9K1</accession>
<feature type="region of interest" description="Disordered" evidence="2">
    <location>
        <begin position="454"/>
        <end position="498"/>
    </location>
</feature>
<dbReference type="Gene3D" id="3.50.50.60">
    <property type="entry name" value="FAD/NAD(P)-binding domain"/>
    <property type="match status" value="1"/>
</dbReference>
<dbReference type="PRINTS" id="PR00411">
    <property type="entry name" value="PNDRDTASEI"/>
</dbReference>
<dbReference type="Proteomes" id="UP000314251">
    <property type="component" value="Unassembled WGS sequence"/>
</dbReference>
<dbReference type="EMBL" id="VDLY02000009">
    <property type="protein sequence ID" value="KAB8164519.1"/>
    <property type="molecule type" value="Genomic_DNA"/>
</dbReference>
<dbReference type="InterPro" id="IPR023753">
    <property type="entry name" value="FAD/NAD-binding_dom"/>
</dbReference>
<keyword evidence="5" id="KW-1185">Reference proteome</keyword>
<comment type="caution">
    <text evidence="4">The sequence shown here is derived from an EMBL/GenBank/DDBJ whole genome shotgun (WGS) entry which is preliminary data.</text>
</comment>
<dbReference type="InterPro" id="IPR050982">
    <property type="entry name" value="Auxin_biosynth/cation_transpt"/>
</dbReference>
<sequence length="498" mass="50106">MVAMPERNALPIAVIGAGPVGLAAAAQLVGRGLTPLVLEAGPTAATAVRAWGHVRLFSTWAELVDRAAEKLLAPTGWTPPPSDRYPTGADWVADYLQPLADALGDRVRYGTVVTGLARAGRDRVADAGRDRRPFTVHLTTADGGEERVPVRAVIDASGTWSTPGPLGADGLPAVGERELAARGRLGYRIPDLHDPAVRATFAGRRTAVVGAGASAFTTLAALAELAGTEEGAGTEALWVTRRAISATTFGGGAADQLPARGALGLAARAAVAAGHARAVDGFRTVAVERDADNRLVLVAEDGRRTAPVDRIVVLTGLRPDLSFLTEVQLGLDERLSAPVALAPLIDPDVHSCGTVRPHGVAELAQPEPGLFLAGAKSYGRAPTFLAMTGYEQVRSLAAALAGDLAAARSVALTLPATGVCGGGGLPAGVGLPDPAGAAPGPDVRGRDAGCCAGPRPLPPIGAPARPAAGGERRAAGGGCCGTGGAGDRTDDGAGDGCA</sequence>
<evidence type="ECO:0000256" key="2">
    <source>
        <dbReference type="SAM" id="MobiDB-lite"/>
    </source>
</evidence>